<dbReference type="SMART" id="SM01043">
    <property type="entry name" value="BTAD"/>
    <property type="match status" value="1"/>
</dbReference>
<dbReference type="AlphaFoldDB" id="A0A8J7WL13"/>
<evidence type="ECO:0000259" key="1">
    <source>
        <dbReference type="SMART" id="SM01043"/>
    </source>
</evidence>
<dbReference type="InterPro" id="IPR049945">
    <property type="entry name" value="AAA_22"/>
</dbReference>
<dbReference type="InterPro" id="IPR027417">
    <property type="entry name" value="P-loop_NTPase"/>
</dbReference>
<dbReference type="Pfam" id="PF13401">
    <property type="entry name" value="AAA_22"/>
    <property type="match status" value="1"/>
</dbReference>
<name>A0A8J7WL13_9ACTN</name>
<dbReference type="Gene3D" id="3.40.50.300">
    <property type="entry name" value="P-loop containing nucleotide triphosphate hydrolases"/>
    <property type="match status" value="1"/>
</dbReference>
<evidence type="ECO:0000313" key="2">
    <source>
        <dbReference type="EMBL" id="MBS2964288.1"/>
    </source>
</evidence>
<dbReference type="InterPro" id="IPR005158">
    <property type="entry name" value="BTAD"/>
</dbReference>
<dbReference type="Pfam" id="PF25872">
    <property type="entry name" value="HTH_77"/>
    <property type="match status" value="1"/>
</dbReference>
<protein>
    <recommendedName>
        <fullName evidence="1">Bacterial transcriptional activator domain-containing protein</fullName>
    </recommendedName>
</protein>
<dbReference type="InterPro" id="IPR058852">
    <property type="entry name" value="HTH_77"/>
</dbReference>
<proteinExistence type="predicted"/>
<sequence>MGVELVLLPRVAFRGREIAGARMGGLLALLASDLHRGCGTMRLVEGLWPDERPQHPTRALQVLVSRARAQLGAETIAATSIGYRLALDDEQVDAAAVLTFAAASARCSHDGDHAQALAQAAAGLELWDGAPSGQAESADPLCELRAARASTYRALTRTRALALCHLGRRAEAAGTLRELIRGHPRDEEVLAQLLLHESAALGPSAALTRYEAYRRGLRERLGSDPGPLLQRVHEQLMQHGTPVVRRGVPHEPNALLGRDDDVAAVIELLRTSRVVSIIGSGGLGKTRLAHAVARGAQQRLVHLVALAGATRDADVVAEVASALSLAQRGNAPVGRAAPTDVVTGIADVLGHSPSLLVLDNCEHVIRGVVELVRDLVAKSEDLRVLTTSRAPLALSSESVYLLPALSAATSGELFRQRANAARPGVEIPPDAVRELCGRLDGLPLAVELAAARVRVLSVAEIVRRLDDRFALLRGAPRDAPPRHRTLHAVIDWSWNLLAPHEQAAMRALSVFPGGFTAGAARHLLGEDEGDVLQILEQLVGQSLLQTAEAGSGTRFRMLETVREFSAARRREAGEDDRVTGRFLEWAREFGLAHHESLFGPDLVTSAARTRQEQENLLSALRLGIERGDGVCVAATSAVLGGLWMFEADFARMASLVGQSASVLSHVRTEPVFIEVVRTAAVLAAVSALILRHPAAARALVCLRRLPPAPPDTPARATAVVLSVLAEARAEQLPTLRLLCESQEPLLAAMANTVAGFVWQSVNDPDSALKAARRTLAAFDGHERRLPWFRVVTHSRIGELCLELGRGDEAHEHFAATLSLLEAMPGLNGFESGSSAARVRCAMVLADLQRGAVDEAEHWLETMLREDGEDSCGLPMFDLAARAEILLARGEVEAGLRLWRQAADALSEPVGRARAGELMLHTQTWSLQVEAMALIAHAQHDRLALVGRLAGRMPRTASTLITAKVNGSSMSYEDFPIVGTLLVALAVLDLDRGRRTGDARAARSGARMIALAGRFRFNCGFQPTMSAARVARLAEQADMQAYTEAVSAYAGLGADALRAAAAAAVLGRDRFTEPNPA</sequence>
<dbReference type="GO" id="GO:0016887">
    <property type="term" value="F:ATP hydrolysis activity"/>
    <property type="evidence" value="ECO:0007669"/>
    <property type="project" value="InterPro"/>
</dbReference>
<dbReference type="InterPro" id="IPR036388">
    <property type="entry name" value="WH-like_DNA-bd_sf"/>
</dbReference>
<dbReference type="SUPFAM" id="SSF48452">
    <property type="entry name" value="TPR-like"/>
    <property type="match status" value="2"/>
</dbReference>
<dbReference type="Gene3D" id="1.10.10.10">
    <property type="entry name" value="Winged helix-like DNA-binding domain superfamily/Winged helix DNA-binding domain"/>
    <property type="match status" value="1"/>
</dbReference>
<organism evidence="2 3">
    <name type="scientific">Actinocrinis puniceicyclus</name>
    <dbReference type="NCBI Taxonomy" id="977794"/>
    <lineage>
        <taxon>Bacteria</taxon>
        <taxon>Bacillati</taxon>
        <taxon>Actinomycetota</taxon>
        <taxon>Actinomycetes</taxon>
        <taxon>Catenulisporales</taxon>
        <taxon>Actinospicaceae</taxon>
        <taxon>Actinocrinis</taxon>
    </lineage>
</organism>
<comment type="caution">
    <text evidence="2">The sequence shown here is derived from an EMBL/GenBank/DDBJ whole genome shotgun (WGS) entry which is preliminary data.</text>
</comment>
<evidence type="ECO:0000313" key="3">
    <source>
        <dbReference type="Proteomes" id="UP000677913"/>
    </source>
</evidence>
<reference evidence="2" key="1">
    <citation type="submission" date="2021-04" db="EMBL/GenBank/DDBJ databases">
        <title>Genome based classification of Actinospica acidithermotolerans sp. nov., an actinobacterium isolated from an Indonesian hot spring.</title>
        <authorList>
            <person name="Kusuma A.B."/>
            <person name="Putra K.E."/>
            <person name="Nafisah S."/>
            <person name="Loh J."/>
            <person name="Nouioui I."/>
            <person name="Goodfellow M."/>
        </authorList>
    </citation>
    <scope>NUCLEOTIDE SEQUENCE</scope>
    <source>
        <strain evidence="2">DSM 45618</strain>
    </source>
</reference>
<keyword evidence="3" id="KW-1185">Reference proteome</keyword>
<gene>
    <name evidence="2" type="ORF">KGA66_14605</name>
</gene>
<dbReference type="Pfam" id="PF03704">
    <property type="entry name" value="BTAD"/>
    <property type="match status" value="1"/>
</dbReference>
<dbReference type="SUPFAM" id="SSF52540">
    <property type="entry name" value="P-loop containing nucleoside triphosphate hydrolases"/>
    <property type="match status" value="1"/>
</dbReference>
<dbReference type="PANTHER" id="PTHR47691:SF3">
    <property type="entry name" value="HTH-TYPE TRANSCRIPTIONAL REGULATOR RV0890C-RELATED"/>
    <property type="match status" value="1"/>
</dbReference>
<dbReference type="InterPro" id="IPR011990">
    <property type="entry name" value="TPR-like_helical_dom_sf"/>
</dbReference>
<accession>A0A8J7WL13</accession>
<feature type="domain" description="Bacterial transcriptional activator" evidence="1">
    <location>
        <begin position="92"/>
        <end position="237"/>
    </location>
</feature>
<dbReference type="PANTHER" id="PTHR47691">
    <property type="entry name" value="REGULATOR-RELATED"/>
    <property type="match status" value="1"/>
</dbReference>
<dbReference type="EMBL" id="JAGSXH010000046">
    <property type="protein sequence ID" value="MBS2964288.1"/>
    <property type="molecule type" value="Genomic_DNA"/>
</dbReference>
<dbReference type="RefSeq" id="WP_211468653.1">
    <property type="nucleotide sequence ID" value="NZ_JAGSXH010000046.1"/>
</dbReference>
<dbReference type="PRINTS" id="PR00364">
    <property type="entry name" value="DISEASERSIST"/>
</dbReference>
<dbReference type="Gene3D" id="1.25.40.10">
    <property type="entry name" value="Tetratricopeptide repeat domain"/>
    <property type="match status" value="2"/>
</dbReference>
<dbReference type="Proteomes" id="UP000677913">
    <property type="component" value="Unassembled WGS sequence"/>
</dbReference>